<dbReference type="EMBL" id="DSIY01000046">
    <property type="protein sequence ID" value="HEG90232.1"/>
    <property type="molecule type" value="Genomic_DNA"/>
</dbReference>
<protein>
    <recommendedName>
        <fullName evidence="3">N-acetyltransferase domain-containing protein</fullName>
    </recommendedName>
</protein>
<evidence type="ECO:0000313" key="2">
    <source>
        <dbReference type="EMBL" id="HEG90232.1"/>
    </source>
</evidence>
<evidence type="ECO:0000256" key="1">
    <source>
        <dbReference type="SAM" id="MobiDB-lite"/>
    </source>
</evidence>
<gene>
    <name evidence="2" type="ORF">ENP34_02115</name>
</gene>
<dbReference type="SUPFAM" id="SSF55729">
    <property type="entry name" value="Acyl-CoA N-acyltransferases (Nat)"/>
    <property type="match status" value="1"/>
</dbReference>
<evidence type="ECO:0008006" key="3">
    <source>
        <dbReference type="Google" id="ProtNLM"/>
    </source>
</evidence>
<reference evidence="2" key="1">
    <citation type="journal article" date="2020" name="mSystems">
        <title>Genome- and Community-Level Interaction Insights into Carbon Utilization and Element Cycling Functions of Hydrothermarchaeota in Hydrothermal Sediment.</title>
        <authorList>
            <person name="Zhou Z."/>
            <person name="Liu Y."/>
            <person name="Xu W."/>
            <person name="Pan J."/>
            <person name="Luo Z.H."/>
            <person name="Li M."/>
        </authorList>
    </citation>
    <scope>NUCLEOTIDE SEQUENCE [LARGE SCALE GENOMIC DNA]</scope>
    <source>
        <strain evidence="2">SpSt-210</strain>
    </source>
</reference>
<sequence length="356" mass="39769">MRPWRYRRDQTSPDRPGRGSPRLYPLAPWHTPGLRRLARGVDILGLPLELGPPVHRAALIGLLARRQSSRLFASRDREHGASLIQVVHEPGPDHWLIARFIVTPGTAVSDPVTSWQAILEEAVRLAGSYGIKRLHALLPPAGPVNEAFQRAGFQPFRPLTLMLAEGRPPGPPERERVRVQSSHDAWSVMRLYERVTPRPVLYAESRTRASWQPGRRAGWRVTGFLARHDEQSMAYCQVKSRHARHLLDIMADPQAMGLVPGLVATALEHAGVREGDRVWALVPDDTPGLRGQLESLGFRAVESRVWAARYTAQRVRARATKKARALRDLQEAVAAGVPVYSQMRREAGPLVEATKD</sequence>
<feature type="compositionally biased region" description="Basic and acidic residues" evidence="1">
    <location>
        <begin position="1"/>
        <end position="17"/>
    </location>
</feature>
<comment type="caution">
    <text evidence="2">The sequence shown here is derived from an EMBL/GenBank/DDBJ whole genome shotgun (WGS) entry which is preliminary data.</text>
</comment>
<name>A0A831T700_9BACT</name>
<proteinExistence type="predicted"/>
<dbReference type="InterPro" id="IPR016181">
    <property type="entry name" value="Acyl_CoA_acyltransferase"/>
</dbReference>
<organism evidence="2">
    <name type="scientific">Thermorudis peleae</name>
    <dbReference type="NCBI Taxonomy" id="1382356"/>
    <lineage>
        <taxon>Bacteria</taxon>
        <taxon>Pseudomonadati</taxon>
        <taxon>Thermomicrobiota</taxon>
        <taxon>Thermomicrobia</taxon>
        <taxon>Thermomicrobia incertae sedis</taxon>
        <taxon>Thermorudis</taxon>
    </lineage>
</organism>
<accession>A0A831T700</accession>
<dbReference type="AlphaFoldDB" id="A0A831T700"/>
<feature type="region of interest" description="Disordered" evidence="1">
    <location>
        <begin position="1"/>
        <end position="23"/>
    </location>
</feature>